<dbReference type="STRING" id="37927.SA2016_3544"/>
<name>A0A127A602_9MICC</name>
<dbReference type="SUPFAM" id="SSF56112">
    <property type="entry name" value="Protein kinase-like (PK-like)"/>
    <property type="match status" value="1"/>
</dbReference>
<evidence type="ECO:0000256" key="1">
    <source>
        <dbReference type="SAM" id="MobiDB-lite"/>
    </source>
</evidence>
<dbReference type="Gene3D" id="3.90.1200.10">
    <property type="match status" value="1"/>
</dbReference>
<feature type="compositionally biased region" description="Gly residues" evidence="1">
    <location>
        <begin position="234"/>
        <end position="248"/>
    </location>
</feature>
<dbReference type="AlphaFoldDB" id="A0A127A602"/>
<keyword evidence="4" id="KW-1185">Reference proteome</keyword>
<feature type="domain" description="Aminoglycoside phosphotransferase" evidence="2">
    <location>
        <begin position="39"/>
        <end position="232"/>
    </location>
</feature>
<dbReference type="InterPro" id="IPR011009">
    <property type="entry name" value="Kinase-like_dom_sf"/>
</dbReference>
<feature type="region of interest" description="Disordered" evidence="1">
    <location>
        <begin position="228"/>
        <end position="248"/>
    </location>
</feature>
<reference evidence="3 4" key="1">
    <citation type="submission" date="2016-02" db="EMBL/GenBank/DDBJ databases">
        <title>Complete genome of Sinomonas atrocyanea KCTC 3377.</title>
        <authorList>
            <person name="Kim K.M."/>
        </authorList>
    </citation>
    <scope>NUCLEOTIDE SEQUENCE [LARGE SCALE GENOMIC DNA]</scope>
    <source>
        <strain evidence="3 4">KCTC 3377</strain>
    </source>
</reference>
<protein>
    <recommendedName>
        <fullName evidence="2">Aminoglycoside phosphotransferase domain-containing protein</fullName>
    </recommendedName>
</protein>
<dbReference type="RefSeq" id="WP_066500617.1">
    <property type="nucleotide sequence ID" value="NZ_BJMO01000032.1"/>
</dbReference>
<dbReference type="InterPro" id="IPR002575">
    <property type="entry name" value="Aminoglycoside_PTrfase"/>
</dbReference>
<evidence type="ECO:0000313" key="3">
    <source>
        <dbReference type="EMBL" id="AMM34204.1"/>
    </source>
</evidence>
<sequence>MPDATPLTPPQRAVVDAWFPGWVLEEDLSWGLQGIAVLRLRTAGGPVVVKASETKHHLIREARAHRQMTGPLLALTPPRAARLLHADTRAGVVAASWLPGNLVAGSPHERSPEVFRQAGELLARVHVPREQTTGYDAAVLNKVDDFLARAAGLAPPGHLRAAERLAAAHRSAPRWLSATHGDYTPRNWVVDGDPAAGGLVHVIDWGRSGYRPWVTDLVRLEHQWFQPSQDAGSGSTGDGGEQDGAGHDGGGLRAAFYAGYGREPAEESDSWRLDNILQALGTIVWSREVGDAAFEEEGRRMLARVVDWFA</sequence>
<proteinExistence type="predicted"/>
<dbReference type="KEGG" id="satk:SA2016_3544"/>
<dbReference type="EMBL" id="CP014518">
    <property type="protein sequence ID" value="AMM34204.1"/>
    <property type="molecule type" value="Genomic_DNA"/>
</dbReference>
<evidence type="ECO:0000313" key="4">
    <source>
        <dbReference type="Proteomes" id="UP000070134"/>
    </source>
</evidence>
<dbReference type="Proteomes" id="UP000070134">
    <property type="component" value="Chromosome"/>
</dbReference>
<gene>
    <name evidence="3" type="ORF">SA2016_3544</name>
</gene>
<dbReference type="OrthoDB" id="21342at2"/>
<organism evidence="3 4">
    <name type="scientific">Sinomonas atrocyanea</name>
    <dbReference type="NCBI Taxonomy" id="37927"/>
    <lineage>
        <taxon>Bacteria</taxon>
        <taxon>Bacillati</taxon>
        <taxon>Actinomycetota</taxon>
        <taxon>Actinomycetes</taxon>
        <taxon>Micrococcales</taxon>
        <taxon>Micrococcaceae</taxon>
        <taxon>Sinomonas</taxon>
    </lineage>
</organism>
<accession>A0A127A602</accession>
<evidence type="ECO:0000259" key="2">
    <source>
        <dbReference type="Pfam" id="PF01636"/>
    </source>
</evidence>
<dbReference type="Pfam" id="PF01636">
    <property type="entry name" value="APH"/>
    <property type="match status" value="1"/>
</dbReference>